<evidence type="ECO:0000256" key="1">
    <source>
        <dbReference type="ARBA" id="ARBA00022737"/>
    </source>
</evidence>
<dbReference type="Proteomes" id="UP001278766">
    <property type="component" value="Unassembled WGS sequence"/>
</dbReference>
<dbReference type="SMART" id="SM00248">
    <property type="entry name" value="ANK"/>
    <property type="match status" value="8"/>
</dbReference>
<reference evidence="4" key="2">
    <citation type="submission" date="2023-06" db="EMBL/GenBank/DDBJ databases">
        <authorList>
            <consortium name="Lawrence Berkeley National Laboratory"/>
            <person name="Haridas S."/>
            <person name="Hensen N."/>
            <person name="Bonometti L."/>
            <person name="Westerberg I."/>
            <person name="Brannstrom I.O."/>
            <person name="Guillou S."/>
            <person name="Cros-Aarteil S."/>
            <person name="Calhoun S."/>
            <person name="Kuo A."/>
            <person name="Mondo S."/>
            <person name="Pangilinan J."/>
            <person name="Riley R."/>
            <person name="Labutti K."/>
            <person name="Andreopoulos B."/>
            <person name="Lipzen A."/>
            <person name="Chen C."/>
            <person name="Yanf M."/>
            <person name="Daum C."/>
            <person name="Ng V."/>
            <person name="Clum A."/>
            <person name="Steindorff A."/>
            <person name="Ohm R."/>
            <person name="Martin F."/>
            <person name="Silar P."/>
            <person name="Natvig D."/>
            <person name="Lalanne C."/>
            <person name="Gautier V."/>
            <person name="Ament-Velasquez S.L."/>
            <person name="Kruys A."/>
            <person name="Hutchinson M.I."/>
            <person name="Powell A.J."/>
            <person name="Barry K."/>
            <person name="Miller A.N."/>
            <person name="Grigoriev I.V."/>
            <person name="Debuchy R."/>
            <person name="Gladieux P."/>
            <person name="Thoren M.H."/>
            <person name="Johannesson H."/>
        </authorList>
    </citation>
    <scope>NUCLEOTIDE SEQUENCE</scope>
    <source>
        <strain evidence="4">CBS 168.71</strain>
    </source>
</reference>
<dbReference type="PROSITE" id="PS50088">
    <property type="entry name" value="ANK_REPEAT"/>
    <property type="match status" value="3"/>
</dbReference>
<proteinExistence type="predicted"/>
<dbReference type="InterPro" id="IPR002110">
    <property type="entry name" value="Ankyrin_rpt"/>
</dbReference>
<accession>A0AAE0LNF4</accession>
<feature type="repeat" description="ANK" evidence="3">
    <location>
        <begin position="325"/>
        <end position="357"/>
    </location>
</feature>
<comment type="caution">
    <text evidence="4">The sequence shown here is derived from an EMBL/GenBank/DDBJ whole genome shotgun (WGS) entry which is preliminary data.</text>
</comment>
<dbReference type="EMBL" id="JAUEPN010000009">
    <property type="protein sequence ID" value="KAK3291527.1"/>
    <property type="molecule type" value="Genomic_DNA"/>
</dbReference>
<evidence type="ECO:0000256" key="3">
    <source>
        <dbReference type="PROSITE-ProRule" id="PRU00023"/>
    </source>
</evidence>
<dbReference type="AlphaFoldDB" id="A0AAE0LNF4"/>
<evidence type="ECO:0000313" key="5">
    <source>
        <dbReference type="Proteomes" id="UP001278766"/>
    </source>
</evidence>
<protein>
    <submittedName>
        <fullName evidence="4">Ankyrin repeat-containing domain protein</fullName>
    </submittedName>
</protein>
<dbReference type="Gene3D" id="1.25.40.20">
    <property type="entry name" value="Ankyrin repeat-containing domain"/>
    <property type="match status" value="3"/>
</dbReference>
<dbReference type="RefSeq" id="XP_062655041.1">
    <property type="nucleotide sequence ID" value="XM_062808237.1"/>
</dbReference>
<feature type="repeat" description="ANK" evidence="3">
    <location>
        <begin position="358"/>
        <end position="390"/>
    </location>
</feature>
<dbReference type="Pfam" id="PF00023">
    <property type="entry name" value="Ank"/>
    <property type="match status" value="2"/>
</dbReference>
<name>A0AAE0LNF4_9PEZI</name>
<organism evidence="4 5">
    <name type="scientific">Chaetomium fimeti</name>
    <dbReference type="NCBI Taxonomy" id="1854472"/>
    <lineage>
        <taxon>Eukaryota</taxon>
        <taxon>Fungi</taxon>
        <taxon>Dikarya</taxon>
        <taxon>Ascomycota</taxon>
        <taxon>Pezizomycotina</taxon>
        <taxon>Sordariomycetes</taxon>
        <taxon>Sordariomycetidae</taxon>
        <taxon>Sordariales</taxon>
        <taxon>Chaetomiaceae</taxon>
        <taxon>Chaetomium</taxon>
    </lineage>
</organism>
<gene>
    <name evidence="4" type="ORF">B0H64DRAFT_478289</name>
</gene>
<sequence length="521" mass="57945">MAKKEELKTIRLKIWDLLQVYQVSPRRGLKTPAFLRGLLGSLFAAYTGAPEWRGAVVCDTAMCHRQSSRTWEIEYQFPLWFANWNIHALMHMASTGGPTLCVVVRERVEYRFDNIFRAVDSNNVDAIQAILQRNPDSVNYRLHRDGFTPFHYACLRPTKISFRVFQLLLRAGADLDAENDSGRSALSYVASHIVLGGFPDAHTQEISRWVSMSRIVHELELSPVAEVAVGLRVGDITQMLRALPPSELKLTDFDNTGSTPLCWASKAGNLKAIQAIVKIGGVDINQPTSTGNTPLMCSFALQNQVGELIDWLLDNGADPAQQNRDGYNAFTLACYIRSFDVVQKLIERGVDPDIRDGQGRTGLCTSVAYDHDHIARYLCKLGADVNAVNARGFVPLLVATGYNAHRCLRMLLFETEADHLFHAHDNWNLLLHAGSCGDVMTMNILADHGLRGLDVQAKSSNLTVEDTFFSRPAAASESMLVAFRNLIAVVERNTANMPLEEVVQAGEDTEEEVYFDTVCTL</sequence>
<dbReference type="Pfam" id="PF12796">
    <property type="entry name" value="Ank_2"/>
    <property type="match status" value="1"/>
</dbReference>
<dbReference type="PROSITE" id="PS50297">
    <property type="entry name" value="ANK_REP_REGION"/>
    <property type="match status" value="2"/>
</dbReference>
<keyword evidence="2 3" id="KW-0040">ANK repeat</keyword>
<reference evidence="4" key="1">
    <citation type="journal article" date="2023" name="Mol. Phylogenet. Evol.">
        <title>Genome-scale phylogeny and comparative genomics of the fungal order Sordariales.</title>
        <authorList>
            <person name="Hensen N."/>
            <person name="Bonometti L."/>
            <person name="Westerberg I."/>
            <person name="Brannstrom I.O."/>
            <person name="Guillou S."/>
            <person name="Cros-Aarteil S."/>
            <person name="Calhoun S."/>
            <person name="Haridas S."/>
            <person name="Kuo A."/>
            <person name="Mondo S."/>
            <person name="Pangilinan J."/>
            <person name="Riley R."/>
            <person name="LaButti K."/>
            <person name="Andreopoulos B."/>
            <person name="Lipzen A."/>
            <person name="Chen C."/>
            <person name="Yan M."/>
            <person name="Daum C."/>
            <person name="Ng V."/>
            <person name="Clum A."/>
            <person name="Steindorff A."/>
            <person name="Ohm R.A."/>
            <person name="Martin F."/>
            <person name="Silar P."/>
            <person name="Natvig D.O."/>
            <person name="Lalanne C."/>
            <person name="Gautier V."/>
            <person name="Ament-Velasquez S.L."/>
            <person name="Kruys A."/>
            <person name="Hutchinson M.I."/>
            <person name="Powell A.J."/>
            <person name="Barry K."/>
            <person name="Miller A.N."/>
            <person name="Grigoriev I.V."/>
            <person name="Debuchy R."/>
            <person name="Gladieux P."/>
            <person name="Hiltunen Thoren M."/>
            <person name="Johannesson H."/>
        </authorList>
    </citation>
    <scope>NUCLEOTIDE SEQUENCE</scope>
    <source>
        <strain evidence="4">CBS 168.71</strain>
    </source>
</reference>
<keyword evidence="1" id="KW-0677">Repeat</keyword>
<feature type="repeat" description="ANK" evidence="3">
    <location>
        <begin position="145"/>
        <end position="180"/>
    </location>
</feature>
<evidence type="ECO:0000313" key="4">
    <source>
        <dbReference type="EMBL" id="KAK3291527.1"/>
    </source>
</evidence>
<dbReference type="InterPro" id="IPR036770">
    <property type="entry name" value="Ankyrin_rpt-contain_sf"/>
</dbReference>
<dbReference type="SUPFAM" id="SSF48403">
    <property type="entry name" value="Ankyrin repeat"/>
    <property type="match status" value="2"/>
</dbReference>
<dbReference type="GO" id="GO:0005737">
    <property type="term" value="C:cytoplasm"/>
    <property type="evidence" value="ECO:0007669"/>
    <property type="project" value="TreeGrafter"/>
</dbReference>
<keyword evidence="5" id="KW-1185">Reference proteome</keyword>
<dbReference type="GeneID" id="87845185"/>
<evidence type="ECO:0000256" key="2">
    <source>
        <dbReference type="ARBA" id="ARBA00023043"/>
    </source>
</evidence>
<dbReference type="PANTHER" id="PTHR24198">
    <property type="entry name" value="ANKYRIN REPEAT AND PROTEIN KINASE DOMAIN-CONTAINING PROTEIN"/>
    <property type="match status" value="1"/>
</dbReference>
<dbReference type="PANTHER" id="PTHR24198:SF165">
    <property type="entry name" value="ANKYRIN REPEAT-CONTAINING PROTEIN-RELATED"/>
    <property type="match status" value="1"/>
</dbReference>